<dbReference type="GO" id="GO:0016020">
    <property type="term" value="C:membrane"/>
    <property type="evidence" value="ECO:0007669"/>
    <property type="project" value="TreeGrafter"/>
</dbReference>
<reference evidence="2" key="1">
    <citation type="journal article" date="2020" name="Stud. Mycol.">
        <title>101 Dothideomycetes genomes: a test case for predicting lifestyles and emergence of pathogens.</title>
        <authorList>
            <person name="Haridas S."/>
            <person name="Albert R."/>
            <person name="Binder M."/>
            <person name="Bloem J."/>
            <person name="Labutti K."/>
            <person name="Salamov A."/>
            <person name="Andreopoulos B."/>
            <person name="Baker S."/>
            <person name="Barry K."/>
            <person name="Bills G."/>
            <person name="Bluhm B."/>
            <person name="Cannon C."/>
            <person name="Castanera R."/>
            <person name="Culley D."/>
            <person name="Daum C."/>
            <person name="Ezra D."/>
            <person name="Gonzalez J."/>
            <person name="Henrissat B."/>
            <person name="Kuo A."/>
            <person name="Liang C."/>
            <person name="Lipzen A."/>
            <person name="Lutzoni F."/>
            <person name="Magnuson J."/>
            <person name="Mondo S."/>
            <person name="Nolan M."/>
            <person name="Ohm R."/>
            <person name="Pangilinan J."/>
            <person name="Park H.-J."/>
            <person name="Ramirez L."/>
            <person name="Alfaro M."/>
            <person name="Sun H."/>
            <person name="Tritt A."/>
            <person name="Yoshinaga Y."/>
            <person name="Zwiers L.-H."/>
            <person name="Turgeon B."/>
            <person name="Goodwin S."/>
            <person name="Spatafora J."/>
            <person name="Crous P."/>
            <person name="Grigoriev I."/>
        </authorList>
    </citation>
    <scope>NUCLEOTIDE SEQUENCE</scope>
    <source>
        <strain evidence="2">CBS 161.51</strain>
    </source>
</reference>
<dbReference type="SUPFAM" id="SSF53474">
    <property type="entry name" value="alpha/beta-Hydrolases"/>
    <property type="match status" value="1"/>
</dbReference>
<dbReference type="Gene3D" id="3.40.50.1820">
    <property type="entry name" value="alpha/beta hydrolase"/>
    <property type="match status" value="1"/>
</dbReference>
<dbReference type="InterPro" id="IPR029058">
    <property type="entry name" value="AB_hydrolase_fold"/>
</dbReference>
<feature type="domain" description="AB hydrolase-1" evidence="1">
    <location>
        <begin position="30"/>
        <end position="132"/>
    </location>
</feature>
<dbReference type="InterPro" id="IPR050266">
    <property type="entry name" value="AB_hydrolase_sf"/>
</dbReference>
<evidence type="ECO:0000313" key="2">
    <source>
        <dbReference type="EMBL" id="KAF1938086.1"/>
    </source>
</evidence>
<dbReference type="GO" id="GO:0046464">
    <property type="term" value="P:acylglycerol catabolic process"/>
    <property type="evidence" value="ECO:0007669"/>
    <property type="project" value="TreeGrafter"/>
</dbReference>
<dbReference type="Pfam" id="PF00561">
    <property type="entry name" value="Abhydrolase_1"/>
    <property type="match status" value="1"/>
</dbReference>
<protein>
    <submittedName>
        <fullName evidence="2">Alpha/beta-hydrolase</fullName>
    </submittedName>
</protein>
<dbReference type="PANTHER" id="PTHR43798">
    <property type="entry name" value="MONOACYLGLYCEROL LIPASE"/>
    <property type="match status" value="1"/>
</dbReference>
<dbReference type="OrthoDB" id="19657at2759"/>
<gene>
    <name evidence="2" type="ORF">EJ02DRAFT_33042</name>
</gene>
<dbReference type="PANTHER" id="PTHR43798:SF33">
    <property type="entry name" value="HYDROLASE, PUTATIVE (AFU_ORTHOLOGUE AFUA_2G14860)-RELATED"/>
    <property type="match status" value="1"/>
</dbReference>
<dbReference type="PRINTS" id="PR00412">
    <property type="entry name" value="EPOXHYDRLASE"/>
</dbReference>
<keyword evidence="3" id="KW-1185">Reference proteome</keyword>
<dbReference type="GO" id="GO:0047372">
    <property type="term" value="F:monoacylglycerol lipase activity"/>
    <property type="evidence" value="ECO:0007669"/>
    <property type="project" value="TreeGrafter"/>
</dbReference>
<name>A0A6A5SHU6_9PLEO</name>
<proteinExistence type="predicted"/>
<dbReference type="Proteomes" id="UP000800038">
    <property type="component" value="Unassembled WGS sequence"/>
</dbReference>
<organism evidence="2 3">
    <name type="scientific">Clathrospora elynae</name>
    <dbReference type="NCBI Taxonomy" id="706981"/>
    <lineage>
        <taxon>Eukaryota</taxon>
        <taxon>Fungi</taxon>
        <taxon>Dikarya</taxon>
        <taxon>Ascomycota</taxon>
        <taxon>Pezizomycotina</taxon>
        <taxon>Dothideomycetes</taxon>
        <taxon>Pleosporomycetidae</taxon>
        <taxon>Pleosporales</taxon>
        <taxon>Diademaceae</taxon>
        <taxon>Clathrospora</taxon>
    </lineage>
</organism>
<keyword evidence="2" id="KW-0378">Hydrolase</keyword>
<dbReference type="InterPro" id="IPR000639">
    <property type="entry name" value="Epox_hydrolase-like"/>
</dbReference>
<dbReference type="InterPro" id="IPR000073">
    <property type="entry name" value="AB_hydrolase_1"/>
</dbReference>
<evidence type="ECO:0000259" key="1">
    <source>
        <dbReference type="Pfam" id="PF00561"/>
    </source>
</evidence>
<evidence type="ECO:0000313" key="3">
    <source>
        <dbReference type="Proteomes" id="UP000800038"/>
    </source>
</evidence>
<sequence>MPNTKTADVPHLGGITAAYQTSGPIDKSKPTLILVNSFTTSSELYRDALVNKELTSVMNLVAIELLGHGQTRAPKSEHWTYWDTAIMNLQVMEKLGVDKAFVLGTSQGGWITVRMALLAPEKILGIVPLGTSLDFESERSRALGCWSCLAPLESSITGEFSSDKPTPEFVPSKQYSNFLIDIGFGTDCPTDVREYWVREIEKNYEGDEGRRRIRMAAINLRDRDGLHLRVGDVVCPVLWLHGTDDVVYTVANAKEEIVLFKKSPDARLEVVQGGKHFLSASHPKEVNAYVVQFVKKYGK</sequence>
<dbReference type="EMBL" id="ML976115">
    <property type="protein sequence ID" value="KAF1938086.1"/>
    <property type="molecule type" value="Genomic_DNA"/>
</dbReference>
<accession>A0A6A5SHU6</accession>
<dbReference type="AlphaFoldDB" id="A0A6A5SHU6"/>